<evidence type="ECO:0000256" key="1">
    <source>
        <dbReference type="SAM" id="Phobius"/>
    </source>
</evidence>
<gene>
    <name evidence="2" type="ORF">GGP61_002480</name>
</gene>
<sequence>MNYVRSALTYGAIFCLIGLLFLFFGGLLLGGESRLPAPRGGWVGGRAGVDPVRAGMLFVALGAGLGMLVALWVQASWGETAAVLVIIAGGIWAFGPAGVDEVGEVLWRIGRVWNGILEWGPDPGWGP</sequence>
<evidence type="ECO:0000313" key="2">
    <source>
        <dbReference type="EMBL" id="MCS3710854.1"/>
    </source>
</evidence>
<keyword evidence="1" id="KW-0472">Membrane</keyword>
<name>A0A9X2Q3J6_9BACT</name>
<keyword evidence="1" id="KW-0812">Transmembrane</keyword>
<protein>
    <submittedName>
        <fullName evidence="2">Uncharacterized protein</fullName>
    </submittedName>
</protein>
<organism evidence="2 3">
    <name type="scientific">Salinibacter ruber</name>
    <dbReference type="NCBI Taxonomy" id="146919"/>
    <lineage>
        <taxon>Bacteria</taxon>
        <taxon>Pseudomonadati</taxon>
        <taxon>Rhodothermota</taxon>
        <taxon>Rhodothermia</taxon>
        <taxon>Rhodothermales</taxon>
        <taxon>Salinibacteraceae</taxon>
        <taxon>Salinibacter</taxon>
    </lineage>
</organism>
<dbReference type="AlphaFoldDB" id="A0A9X2Q3J6"/>
<feature type="transmembrane region" description="Helical" evidence="1">
    <location>
        <begin position="80"/>
        <end position="99"/>
    </location>
</feature>
<feature type="transmembrane region" description="Helical" evidence="1">
    <location>
        <begin position="7"/>
        <end position="31"/>
    </location>
</feature>
<comment type="caution">
    <text evidence="2">The sequence shown here is derived from an EMBL/GenBank/DDBJ whole genome shotgun (WGS) entry which is preliminary data.</text>
</comment>
<reference evidence="2" key="1">
    <citation type="submission" date="2022-08" db="EMBL/GenBank/DDBJ databases">
        <title>Genomic Encyclopedia of Type Strains, Phase V (KMG-V): Genome sequencing to study the core and pangenomes of soil and plant-associated prokaryotes.</title>
        <authorList>
            <person name="Whitman W."/>
        </authorList>
    </citation>
    <scope>NUCLEOTIDE SEQUENCE</scope>
    <source>
        <strain evidence="2">SP3049</strain>
    </source>
</reference>
<accession>A0A9X2Q3J6</accession>
<evidence type="ECO:0000313" key="3">
    <source>
        <dbReference type="Proteomes" id="UP001155057"/>
    </source>
</evidence>
<keyword evidence="1" id="KW-1133">Transmembrane helix</keyword>
<proteinExistence type="predicted"/>
<dbReference type="EMBL" id="JANUAE010000009">
    <property type="protein sequence ID" value="MCS3710854.1"/>
    <property type="molecule type" value="Genomic_DNA"/>
</dbReference>
<dbReference type="Proteomes" id="UP001155057">
    <property type="component" value="Unassembled WGS sequence"/>
</dbReference>
<dbReference type="RefSeq" id="WP_259117771.1">
    <property type="nucleotide sequence ID" value="NZ_JANUAE010000009.1"/>
</dbReference>
<feature type="transmembrane region" description="Helical" evidence="1">
    <location>
        <begin position="51"/>
        <end position="73"/>
    </location>
</feature>